<feature type="transmembrane region" description="Helical" evidence="2">
    <location>
        <begin position="84"/>
        <end position="106"/>
    </location>
</feature>
<dbReference type="EMBL" id="MSFK01000043">
    <property type="protein sequence ID" value="PWY68974.1"/>
    <property type="molecule type" value="Genomic_DNA"/>
</dbReference>
<keyword evidence="2" id="KW-1133">Transmembrane helix</keyword>
<dbReference type="RefSeq" id="XP_025462289.1">
    <property type="nucleotide sequence ID" value="XM_025612845.1"/>
</dbReference>
<sequence length="343" mass="38648">MSSLKDVGSKLGSKLALPNTYVITAFLSIALYNIVELIFILLLTFKRHKGLYFWSFVVASFGIAIYSIGFILKDFNLVAESLSYFYVTLIVIGWCAMVTGQSLVLYSRLHLVVRHHIMLRFILIMIICDAILLQIPTTILCYGTNSTASADFALPYAVYERIQVTAFFVQESIISGVYIFETFKLLRSEALVMEETHRYAARKLMLHLICMNAIVLVLDVAIVVLQFVGRYALQTAVKGFIYSVKLKLEFSILNQLVAFVYHPQTLNSGSPEGGTSERNLWDVGQQAERGTGDGQRRRSRNCAWASVAERLRKELRISVEKRPSGFGHAGRRQFGSGEMQNQV</sequence>
<dbReference type="Proteomes" id="UP000246702">
    <property type="component" value="Unassembled WGS sequence"/>
</dbReference>
<feature type="transmembrane region" description="Helical" evidence="2">
    <location>
        <begin position="204"/>
        <end position="228"/>
    </location>
</feature>
<feature type="transmembrane region" description="Helical" evidence="2">
    <location>
        <begin position="20"/>
        <end position="44"/>
    </location>
</feature>
<dbReference type="InterPro" id="IPR056120">
    <property type="entry name" value="DUF7703"/>
</dbReference>
<evidence type="ECO:0000256" key="2">
    <source>
        <dbReference type="SAM" id="Phobius"/>
    </source>
</evidence>
<reference evidence="4 5" key="1">
    <citation type="submission" date="2016-12" db="EMBL/GenBank/DDBJ databases">
        <title>The genomes of Aspergillus section Nigri reveals drivers in fungal speciation.</title>
        <authorList>
            <consortium name="DOE Joint Genome Institute"/>
            <person name="Vesth T.C."/>
            <person name="Nybo J."/>
            <person name="Theobald S."/>
            <person name="Brandl J."/>
            <person name="Frisvad J.C."/>
            <person name="Nielsen K.F."/>
            <person name="Lyhne E.K."/>
            <person name="Kogle M.E."/>
            <person name="Kuo A."/>
            <person name="Riley R."/>
            <person name="Clum A."/>
            <person name="Nolan M."/>
            <person name="Lipzen A."/>
            <person name="Salamov A."/>
            <person name="Henrissat B."/>
            <person name="Wiebenga A."/>
            <person name="De Vries R.P."/>
            <person name="Grigoriev I.V."/>
            <person name="Mortensen U.H."/>
            <person name="Andersen M.R."/>
            <person name="Baker S.E."/>
        </authorList>
    </citation>
    <scope>NUCLEOTIDE SEQUENCE [LARGE SCALE GENOMIC DNA]</scope>
    <source>
        <strain evidence="4 5">CBS 115572</strain>
    </source>
</reference>
<keyword evidence="2" id="KW-0812">Transmembrane</keyword>
<dbReference type="STRING" id="1450535.A0A317V3X3"/>
<feature type="transmembrane region" description="Helical" evidence="2">
    <location>
        <begin position="118"/>
        <end position="142"/>
    </location>
</feature>
<proteinExistence type="predicted"/>
<name>A0A317V3X3_9EURO</name>
<dbReference type="GeneID" id="37114988"/>
<dbReference type="PANTHER" id="PTHR37013:SF3">
    <property type="entry name" value="INTEGRAL MEMBRANE PROTEIN (AFU_ORTHOLOGUE AFUA_1G05950)"/>
    <property type="match status" value="1"/>
</dbReference>
<accession>A0A317V3X3</accession>
<feature type="domain" description="DUF7703" evidence="3">
    <location>
        <begin position="20"/>
        <end position="260"/>
    </location>
</feature>
<dbReference type="Pfam" id="PF24802">
    <property type="entry name" value="DUF7703"/>
    <property type="match status" value="1"/>
</dbReference>
<dbReference type="AlphaFoldDB" id="A0A317V3X3"/>
<feature type="transmembrane region" description="Helical" evidence="2">
    <location>
        <begin position="162"/>
        <end position="183"/>
    </location>
</feature>
<evidence type="ECO:0000256" key="1">
    <source>
        <dbReference type="SAM" id="MobiDB-lite"/>
    </source>
</evidence>
<dbReference type="OrthoDB" id="405906at2759"/>
<organism evidence="4 5">
    <name type="scientific">Aspergillus sclerotioniger CBS 115572</name>
    <dbReference type="NCBI Taxonomy" id="1450535"/>
    <lineage>
        <taxon>Eukaryota</taxon>
        <taxon>Fungi</taxon>
        <taxon>Dikarya</taxon>
        <taxon>Ascomycota</taxon>
        <taxon>Pezizomycotina</taxon>
        <taxon>Eurotiomycetes</taxon>
        <taxon>Eurotiomycetidae</taxon>
        <taxon>Eurotiales</taxon>
        <taxon>Aspergillaceae</taxon>
        <taxon>Aspergillus</taxon>
        <taxon>Aspergillus subgen. Circumdati</taxon>
    </lineage>
</organism>
<feature type="transmembrane region" description="Helical" evidence="2">
    <location>
        <begin position="51"/>
        <end position="72"/>
    </location>
</feature>
<gene>
    <name evidence="4" type="ORF">BO94DRAFT_540134</name>
</gene>
<evidence type="ECO:0000313" key="4">
    <source>
        <dbReference type="EMBL" id="PWY68974.1"/>
    </source>
</evidence>
<protein>
    <submittedName>
        <fullName evidence="4">Integral membrane protein</fullName>
    </submittedName>
</protein>
<keyword evidence="2" id="KW-0472">Membrane</keyword>
<keyword evidence="5" id="KW-1185">Reference proteome</keyword>
<dbReference type="PANTHER" id="PTHR37013">
    <property type="entry name" value="INTEGRAL MEMBRANE PROTEIN (AFU_ORTHOLOGUE AFUA_1G05950)-RELATED"/>
    <property type="match status" value="1"/>
</dbReference>
<evidence type="ECO:0000313" key="5">
    <source>
        <dbReference type="Proteomes" id="UP000246702"/>
    </source>
</evidence>
<comment type="caution">
    <text evidence="4">The sequence shown here is derived from an EMBL/GenBank/DDBJ whole genome shotgun (WGS) entry which is preliminary data.</text>
</comment>
<evidence type="ECO:0000259" key="3">
    <source>
        <dbReference type="Pfam" id="PF24802"/>
    </source>
</evidence>
<feature type="region of interest" description="Disordered" evidence="1">
    <location>
        <begin position="323"/>
        <end position="343"/>
    </location>
</feature>